<evidence type="ECO:0000313" key="15">
    <source>
        <dbReference type="Proteomes" id="UP000014387"/>
    </source>
</evidence>
<evidence type="ECO:0000256" key="5">
    <source>
        <dbReference type="ARBA" id="ARBA00022692"/>
    </source>
</evidence>
<keyword evidence="9" id="KW-0594">Phospholipid biosynthesis</keyword>
<sequence length="205" mass="22652">MNRAQMDDNVSRVHEGENIWNLPNVLTMIRLVLVPVFIILILNGSVGAMWTALVVFIVAAFTDLFDGKLARERGLVTDWGKIWDPIADKALTLGAFVVLSVAGLVPWWFTVIVAVRELGITWMRSRLLKRGVVVAANSGGKAKTVSQMLLIVFLVFPWDGVLGVSNALFDVTGLAVIRWILLAIALFLTVWSGMQYVIAAMKMQK</sequence>
<dbReference type="InterPro" id="IPR000462">
    <property type="entry name" value="CDP-OH_P_trans"/>
</dbReference>
<evidence type="ECO:0000256" key="8">
    <source>
        <dbReference type="ARBA" id="ARBA00023136"/>
    </source>
</evidence>
<keyword evidence="10" id="KW-1208">Phospholipid metabolism</keyword>
<comment type="caution">
    <text evidence="14">The sequence shown here is derived from an EMBL/GenBank/DDBJ whole genome shotgun (WGS) entry which is preliminary data.</text>
</comment>
<keyword evidence="5 13" id="KW-0812">Transmembrane</keyword>
<dbReference type="PIRSF" id="PIRSF000847">
    <property type="entry name" value="Phos_ph_gly_syn"/>
    <property type="match status" value="1"/>
</dbReference>
<keyword evidence="6 13" id="KW-1133">Transmembrane helix</keyword>
<evidence type="ECO:0000256" key="9">
    <source>
        <dbReference type="ARBA" id="ARBA00023209"/>
    </source>
</evidence>
<evidence type="ECO:0000256" key="11">
    <source>
        <dbReference type="NCBIfam" id="TIGR00560"/>
    </source>
</evidence>
<comment type="similarity">
    <text evidence="2 12">Belongs to the CDP-alcohol phosphatidyltransferase class-I family.</text>
</comment>
<accession>A0A9W5RDS4</accession>
<keyword evidence="3" id="KW-0444">Lipid biosynthesis</keyword>
<evidence type="ECO:0000256" key="3">
    <source>
        <dbReference type="ARBA" id="ARBA00022516"/>
    </source>
</evidence>
<gene>
    <name evidence="14" type="ORF">HMPREF9238_00345</name>
</gene>
<dbReference type="Pfam" id="PF01066">
    <property type="entry name" value="CDP-OH_P_transf"/>
    <property type="match status" value="1"/>
</dbReference>
<dbReference type="NCBIfam" id="TIGR00560">
    <property type="entry name" value="pgsA"/>
    <property type="match status" value="1"/>
</dbReference>
<dbReference type="InterPro" id="IPR050324">
    <property type="entry name" value="CDP-alcohol_PTase-I"/>
</dbReference>
<dbReference type="EC" id="2.7.8.5" evidence="11"/>
<keyword evidence="7" id="KW-0443">Lipid metabolism</keyword>
<comment type="subcellular location">
    <subcellularLocation>
        <location evidence="1">Membrane</location>
        <topology evidence="1">Multi-pass membrane protein</topology>
    </subcellularLocation>
</comment>
<dbReference type="InterPro" id="IPR004570">
    <property type="entry name" value="Phosphatidylglycerol_P_synth"/>
</dbReference>
<evidence type="ECO:0000256" key="13">
    <source>
        <dbReference type="SAM" id="Phobius"/>
    </source>
</evidence>
<evidence type="ECO:0000256" key="12">
    <source>
        <dbReference type="RuleBase" id="RU003750"/>
    </source>
</evidence>
<keyword evidence="8 13" id="KW-0472">Membrane</keyword>
<feature type="transmembrane region" description="Helical" evidence="13">
    <location>
        <begin position="175"/>
        <end position="199"/>
    </location>
</feature>
<keyword evidence="15" id="KW-1185">Reference proteome</keyword>
<reference evidence="14 15" key="1">
    <citation type="submission" date="2013-05" db="EMBL/GenBank/DDBJ databases">
        <title>The Genome Sequence of Actinomyces europaeus ACS-120-V-COL10B.</title>
        <authorList>
            <consortium name="The Broad Institute Genomics Platform"/>
            <person name="Earl A."/>
            <person name="Ward D."/>
            <person name="Feldgarden M."/>
            <person name="Gevers D."/>
            <person name="Saerens B."/>
            <person name="Vaneechoutte M."/>
            <person name="Walker B."/>
            <person name="Young S."/>
            <person name="Zeng Q."/>
            <person name="Gargeya S."/>
            <person name="Fitzgerald M."/>
            <person name="Haas B."/>
            <person name="Abouelleil A."/>
            <person name="Allen A.W."/>
            <person name="Alvarado L."/>
            <person name="Arachchi H.M."/>
            <person name="Berlin A.M."/>
            <person name="Chapman S.B."/>
            <person name="Gainer-Dewar J."/>
            <person name="Goldberg J."/>
            <person name="Griggs A."/>
            <person name="Gujja S."/>
            <person name="Hansen M."/>
            <person name="Howarth C."/>
            <person name="Imamovic A."/>
            <person name="Ireland A."/>
            <person name="Larimer J."/>
            <person name="McCowan C."/>
            <person name="Murphy C."/>
            <person name="Pearson M."/>
            <person name="Poon T.W."/>
            <person name="Priest M."/>
            <person name="Roberts A."/>
            <person name="Saif S."/>
            <person name="Shea T."/>
            <person name="Sisk P."/>
            <person name="Sykes S."/>
            <person name="Wortman J."/>
            <person name="Nusbaum C."/>
            <person name="Birren B."/>
        </authorList>
    </citation>
    <scope>NUCLEOTIDE SEQUENCE [LARGE SCALE GENOMIC DNA]</scope>
    <source>
        <strain evidence="14 15">ACS-120-V-Col10b</strain>
    </source>
</reference>
<dbReference type="InterPro" id="IPR043130">
    <property type="entry name" value="CDP-OH_PTrfase_TM_dom"/>
</dbReference>
<dbReference type="AlphaFoldDB" id="A0A9W5RDS4"/>
<evidence type="ECO:0000256" key="2">
    <source>
        <dbReference type="ARBA" id="ARBA00010441"/>
    </source>
</evidence>
<dbReference type="PROSITE" id="PS00379">
    <property type="entry name" value="CDP_ALCOHOL_P_TRANSF"/>
    <property type="match status" value="1"/>
</dbReference>
<dbReference type="Proteomes" id="UP000014387">
    <property type="component" value="Unassembled WGS sequence"/>
</dbReference>
<evidence type="ECO:0000256" key="1">
    <source>
        <dbReference type="ARBA" id="ARBA00004141"/>
    </source>
</evidence>
<evidence type="ECO:0000256" key="4">
    <source>
        <dbReference type="ARBA" id="ARBA00022679"/>
    </source>
</evidence>
<dbReference type="InterPro" id="IPR048254">
    <property type="entry name" value="CDP_ALCOHOL_P_TRANSF_CS"/>
</dbReference>
<protein>
    <recommendedName>
        <fullName evidence="11">CDP-diacylglycerol--glycerol-3-phosphate 3-phosphatidyltransferase</fullName>
        <ecNumber evidence="11">2.7.8.5</ecNumber>
    </recommendedName>
</protein>
<evidence type="ECO:0000313" key="14">
    <source>
        <dbReference type="EMBL" id="EPD30599.1"/>
    </source>
</evidence>
<name>A0A9W5RDS4_9ACTO</name>
<evidence type="ECO:0000256" key="10">
    <source>
        <dbReference type="ARBA" id="ARBA00023264"/>
    </source>
</evidence>
<dbReference type="GO" id="GO:0008444">
    <property type="term" value="F:CDP-diacylglycerol-glycerol-3-phosphate 3-phosphatidyltransferase activity"/>
    <property type="evidence" value="ECO:0007669"/>
    <property type="project" value="UniProtKB-UniRule"/>
</dbReference>
<dbReference type="GO" id="GO:0046474">
    <property type="term" value="P:glycerophospholipid biosynthetic process"/>
    <property type="evidence" value="ECO:0007669"/>
    <property type="project" value="TreeGrafter"/>
</dbReference>
<organism evidence="14 15">
    <name type="scientific">Gleimia europaea ACS-120-V-Col10b</name>
    <dbReference type="NCBI Taxonomy" id="883069"/>
    <lineage>
        <taxon>Bacteria</taxon>
        <taxon>Bacillati</taxon>
        <taxon>Actinomycetota</taxon>
        <taxon>Actinomycetes</taxon>
        <taxon>Actinomycetales</taxon>
        <taxon>Actinomycetaceae</taxon>
        <taxon>Gleimia</taxon>
    </lineage>
</organism>
<keyword evidence="4 12" id="KW-0808">Transferase</keyword>
<feature type="transmembrane region" description="Helical" evidence="13">
    <location>
        <begin position="148"/>
        <end position="169"/>
    </location>
</feature>
<proteinExistence type="inferred from homology"/>
<dbReference type="GO" id="GO:0016020">
    <property type="term" value="C:membrane"/>
    <property type="evidence" value="ECO:0007669"/>
    <property type="project" value="UniProtKB-SubCell"/>
</dbReference>
<feature type="transmembrane region" description="Helical" evidence="13">
    <location>
        <begin position="90"/>
        <end position="115"/>
    </location>
</feature>
<dbReference type="PANTHER" id="PTHR14269:SF62">
    <property type="entry name" value="CDP-DIACYLGLYCEROL--GLYCEROL-3-PHOSPHATE 3-PHOSPHATIDYLTRANSFERASE 1, CHLOROPLASTIC"/>
    <property type="match status" value="1"/>
</dbReference>
<evidence type="ECO:0000256" key="7">
    <source>
        <dbReference type="ARBA" id="ARBA00023098"/>
    </source>
</evidence>
<evidence type="ECO:0000256" key="6">
    <source>
        <dbReference type="ARBA" id="ARBA00022989"/>
    </source>
</evidence>
<dbReference type="EMBL" id="AGWN01000001">
    <property type="protein sequence ID" value="EPD30599.1"/>
    <property type="molecule type" value="Genomic_DNA"/>
</dbReference>
<dbReference type="PANTHER" id="PTHR14269">
    <property type="entry name" value="CDP-DIACYLGLYCEROL--GLYCEROL-3-PHOSPHATE 3-PHOSPHATIDYLTRANSFERASE-RELATED"/>
    <property type="match status" value="1"/>
</dbReference>
<dbReference type="Gene3D" id="1.20.120.1760">
    <property type="match status" value="1"/>
</dbReference>